<keyword evidence="1" id="KW-0175">Coiled coil</keyword>
<organism evidence="4 5">
    <name type="scientific">Lingula anatina</name>
    <name type="common">Brachiopod</name>
    <name type="synonym">Lingula unguis</name>
    <dbReference type="NCBI Taxonomy" id="7574"/>
    <lineage>
        <taxon>Eukaryota</taxon>
        <taxon>Metazoa</taxon>
        <taxon>Spiralia</taxon>
        <taxon>Lophotrochozoa</taxon>
        <taxon>Brachiopoda</taxon>
        <taxon>Linguliformea</taxon>
        <taxon>Lingulata</taxon>
        <taxon>Lingulida</taxon>
        <taxon>Linguloidea</taxon>
        <taxon>Lingulidae</taxon>
        <taxon>Lingula</taxon>
    </lineage>
</organism>
<name>A0A1S3K113_LINAN</name>
<dbReference type="OrthoDB" id="6271941at2759"/>
<feature type="domain" description="C-type lectin" evidence="3">
    <location>
        <begin position="68"/>
        <end position="187"/>
    </location>
</feature>
<dbReference type="Pfam" id="PF00059">
    <property type="entry name" value="Lectin_C"/>
    <property type="match status" value="1"/>
</dbReference>
<dbReference type="SUPFAM" id="SSF56436">
    <property type="entry name" value="C-type lectin-like"/>
    <property type="match status" value="1"/>
</dbReference>
<dbReference type="PROSITE" id="PS50041">
    <property type="entry name" value="C_TYPE_LECTIN_2"/>
    <property type="match status" value="1"/>
</dbReference>
<dbReference type="GeneID" id="106177926"/>
<dbReference type="RefSeq" id="XP_013416323.1">
    <property type="nucleotide sequence ID" value="XM_013560869.1"/>
</dbReference>
<reference evidence="5" key="1">
    <citation type="submission" date="2025-08" db="UniProtKB">
        <authorList>
            <consortium name="RefSeq"/>
        </authorList>
    </citation>
    <scope>IDENTIFICATION</scope>
    <source>
        <tissue evidence="5">Gonads</tissue>
    </source>
</reference>
<dbReference type="PANTHER" id="PTHR22803">
    <property type="entry name" value="MANNOSE, PHOSPHOLIPASE, LECTIN RECEPTOR RELATED"/>
    <property type="match status" value="1"/>
</dbReference>
<dbReference type="SMART" id="SM00034">
    <property type="entry name" value="CLECT"/>
    <property type="match status" value="1"/>
</dbReference>
<accession>A0A1S3K113</accession>
<dbReference type="InterPro" id="IPR001304">
    <property type="entry name" value="C-type_lectin-like"/>
</dbReference>
<dbReference type="InterPro" id="IPR050111">
    <property type="entry name" value="C-type_lectin/snaclec_domain"/>
</dbReference>
<feature type="coiled-coil region" evidence="1">
    <location>
        <begin position="34"/>
        <end position="61"/>
    </location>
</feature>
<keyword evidence="4" id="KW-1185">Reference proteome</keyword>
<dbReference type="InterPro" id="IPR016186">
    <property type="entry name" value="C-type_lectin-like/link_sf"/>
</dbReference>
<feature type="signal peptide" evidence="2">
    <location>
        <begin position="1"/>
        <end position="18"/>
    </location>
</feature>
<evidence type="ECO:0000256" key="1">
    <source>
        <dbReference type="SAM" id="Coils"/>
    </source>
</evidence>
<dbReference type="KEGG" id="lak:106177926"/>
<evidence type="ECO:0000256" key="2">
    <source>
        <dbReference type="SAM" id="SignalP"/>
    </source>
</evidence>
<dbReference type="Proteomes" id="UP000085678">
    <property type="component" value="Unplaced"/>
</dbReference>
<evidence type="ECO:0000313" key="5">
    <source>
        <dbReference type="RefSeq" id="XP_013416323.1"/>
    </source>
</evidence>
<proteinExistence type="predicted"/>
<sequence length="188" mass="21837">MAMTRSFCFALFVVVVCGIFGQGSTSTASLGNTLETMKRKLENLERGLQQVQRSINQLTRCQAPFVQLGSSCYLFSYMKKSWSDAQAYCRSMSSHLATITSWSEDKKIIIYVQNNFPDYFTWWIGGNDMASEGNWVWVENNRRVSYSNWGPREPNNEDNEDCMEIFHDKKPEWNDHLCHLAHQFICEK</sequence>
<keyword evidence="2" id="KW-0732">Signal</keyword>
<protein>
    <submittedName>
        <fullName evidence="5">Perlucin-like</fullName>
    </submittedName>
</protein>
<dbReference type="CDD" id="cd00037">
    <property type="entry name" value="CLECT"/>
    <property type="match status" value="1"/>
</dbReference>
<evidence type="ECO:0000259" key="3">
    <source>
        <dbReference type="PROSITE" id="PS50041"/>
    </source>
</evidence>
<evidence type="ECO:0000313" key="4">
    <source>
        <dbReference type="Proteomes" id="UP000085678"/>
    </source>
</evidence>
<dbReference type="InParanoid" id="A0A1S3K113"/>
<dbReference type="InterPro" id="IPR016187">
    <property type="entry name" value="CTDL_fold"/>
</dbReference>
<gene>
    <name evidence="5" type="primary">LOC106177926</name>
</gene>
<dbReference type="AlphaFoldDB" id="A0A1S3K113"/>
<feature type="chain" id="PRO_5010363388" evidence="2">
    <location>
        <begin position="19"/>
        <end position="188"/>
    </location>
</feature>
<dbReference type="Gene3D" id="3.10.100.10">
    <property type="entry name" value="Mannose-Binding Protein A, subunit A"/>
    <property type="match status" value="1"/>
</dbReference>